<dbReference type="EMBL" id="FMAW01000010">
    <property type="protein sequence ID" value="SCB99530.1"/>
    <property type="molecule type" value="Genomic_DNA"/>
</dbReference>
<protein>
    <submittedName>
        <fullName evidence="1">Uncharacterized protein</fullName>
    </submittedName>
</protein>
<dbReference type="AlphaFoldDB" id="A0A4Y4G8V6"/>
<evidence type="ECO:0000313" key="1">
    <source>
        <dbReference type="EMBL" id="NKY67267.1"/>
    </source>
</evidence>
<evidence type="ECO:0000313" key="2">
    <source>
        <dbReference type="EMBL" id="SCB99530.1"/>
    </source>
</evidence>
<comment type="caution">
    <text evidence="1">The sequence shown here is derived from an EMBL/GenBank/DDBJ whole genome shotgun (WGS) entry which is preliminary data.</text>
</comment>
<organism evidence="1 4">
    <name type="scientific">Weissella hellenica</name>
    <dbReference type="NCBI Taxonomy" id="46256"/>
    <lineage>
        <taxon>Bacteria</taxon>
        <taxon>Bacillati</taxon>
        <taxon>Bacillota</taxon>
        <taxon>Bacilli</taxon>
        <taxon>Lactobacillales</taxon>
        <taxon>Lactobacillaceae</taxon>
        <taxon>Weissella</taxon>
    </lineage>
</organism>
<dbReference type="Proteomes" id="UP000182448">
    <property type="component" value="Unassembled WGS sequence"/>
</dbReference>
<evidence type="ECO:0000313" key="4">
    <source>
        <dbReference type="Proteomes" id="UP000585749"/>
    </source>
</evidence>
<name>A0A4Y4G8V6_WEIHE</name>
<gene>
    <name evidence="2" type="ORF">GA0061075_1102</name>
    <name evidence="1" type="ORF">HF960_06265</name>
</gene>
<reference evidence="1 4" key="2">
    <citation type="submission" date="2020-04" db="EMBL/GenBank/DDBJ databases">
        <title>MicrobeNet Type strains.</title>
        <authorList>
            <person name="Nicholson A.C."/>
        </authorList>
    </citation>
    <scope>NUCLEOTIDE SEQUENCE [LARGE SCALE GENOMIC DNA]</scope>
    <source>
        <strain evidence="1 4">CCUG 33494</strain>
    </source>
</reference>
<keyword evidence="3" id="KW-1185">Reference proteome</keyword>
<evidence type="ECO:0000313" key="3">
    <source>
        <dbReference type="Proteomes" id="UP000182448"/>
    </source>
</evidence>
<dbReference type="Proteomes" id="UP000585749">
    <property type="component" value="Unassembled WGS sequence"/>
</dbReference>
<dbReference type="EMBL" id="JAAXPM010000008">
    <property type="protein sequence ID" value="NKY67267.1"/>
    <property type="molecule type" value="Genomic_DNA"/>
</dbReference>
<sequence>MKTETIPEKYFQKVVPKQISADQYYGCRWINEDQVPLLKKYDIIIFGAFCRENISEWYPLGWLETAYITKHYRISSGDNYHRTVTPALKIKTSDLKSIDLLVNIERI</sequence>
<dbReference type="RefSeq" id="WP_074427586.1">
    <property type="nucleotide sequence ID" value="NZ_BJEG01000008.1"/>
</dbReference>
<dbReference type="OrthoDB" id="1492344at2"/>
<reference evidence="2 3" key="1">
    <citation type="submission" date="2016-08" db="EMBL/GenBank/DDBJ databases">
        <authorList>
            <person name="Varghese N."/>
            <person name="Submissions Spin"/>
        </authorList>
    </citation>
    <scope>NUCLEOTIDE SEQUENCE [LARGE SCALE GENOMIC DNA]</scope>
    <source>
        <strain evidence="2 3">R-53116</strain>
    </source>
</reference>
<proteinExistence type="predicted"/>
<accession>A0A4Y4G8V6</accession>
<dbReference type="GeneID" id="72424400"/>